<gene>
    <name evidence="3" type="ORF">L211DRAFT_809603</name>
</gene>
<feature type="compositionally biased region" description="Acidic residues" evidence="1">
    <location>
        <begin position="435"/>
        <end position="451"/>
    </location>
</feature>
<evidence type="ECO:0000313" key="3">
    <source>
        <dbReference type="EMBL" id="RPB23345.1"/>
    </source>
</evidence>
<dbReference type="PROSITE" id="PS50076">
    <property type="entry name" value="DNAJ_2"/>
    <property type="match status" value="1"/>
</dbReference>
<feature type="domain" description="J" evidence="2">
    <location>
        <begin position="23"/>
        <end position="94"/>
    </location>
</feature>
<feature type="region of interest" description="Disordered" evidence="1">
    <location>
        <begin position="229"/>
        <end position="380"/>
    </location>
</feature>
<dbReference type="InParanoid" id="A0A3N4LZ56"/>
<dbReference type="GO" id="GO:0005737">
    <property type="term" value="C:cytoplasm"/>
    <property type="evidence" value="ECO:0007669"/>
    <property type="project" value="TreeGrafter"/>
</dbReference>
<evidence type="ECO:0000313" key="4">
    <source>
        <dbReference type="Proteomes" id="UP000267821"/>
    </source>
</evidence>
<feature type="compositionally biased region" description="Acidic residues" evidence="1">
    <location>
        <begin position="247"/>
        <end position="286"/>
    </location>
</feature>
<feature type="region of interest" description="Disordered" evidence="1">
    <location>
        <begin position="415"/>
        <end position="500"/>
    </location>
</feature>
<dbReference type="InterPro" id="IPR036869">
    <property type="entry name" value="J_dom_sf"/>
</dbReference>
<dbReference type="PROSITE" id="PS00636">
    <property type="entry name" value="DNAJ_1"/>
    <property type="match status" value="1"/>
</dbReference>
<dbReference type="InterPro" id="IPR018253">
    <property type="entry name" value="DnaJ_domain_CS"/>
</dbReference>
<dbReference type="GO" id="GO:0005634">
    <property type="term" value="C:nucleus"/>
    <property type="evidence" value="ECO:0007669"/>
    <property type="project" value="TreeGrafter"/>
</dbReference>
<accession>A0A3N4LZ56</accession>
<dbReference type="PRINTS" id="PR00625">
    <property type="entry name" value="JDOMAIN"/>
</dbReference>
<organism evidence="3 4">
    <name type="scientific">Terfezia boudieri ATCC MYA-4762</name>
    <dbReference type="NCBI Taxonomy" id="1051890"/>
    <lineage>
        <taxon>Eukaryota</taxon>
        <taxon>Fungi</taxon>
        <taxon>Dikarya</taxon>
        <taxon>Ascomycota</taxon>
        <taxon>Pezizomycotina</taxon>
        <taxon>Pezizomycetes</taxon>
        <taxon>Pezizales</taxon>
        <taxon>Pezizaceae</taxon>
        <taxon>Terfezia</taxon>
    </lineage>
</organism>
<dbReference type="Pfam" id="PF00226">
    <property type="entry name" value="DnaJ"/>
    <property type="match status" value="1"/>
</dbReference>
<feature type="region of interest" description="Disordered" evidence="1">
    <location>
        <begin position="1"/>
        <end position="25"/>
    </location>
</feature>
<keyword evidence="4" id="KW-1185">Reference proteome</keyword>
<protein>
    <submittedName>
        <fullName evidence="3">DnaJ-domain-containing protein</fullName>
    </submittedName>
</protein>
<dbReference type="EMBL" id="ML121547">
    <property type="protein sequence ID" value="RPB23345.1"/>
    <property type="molecule type" value="Genomic_DNA"/>
</dbReference>
<dbReference type="Proteomes" id="UP000267821">
    <property type="component" value="Unassembled WGS sequence"/>
</dbReference>
<dbReference type="FunFam" id="1.10.287.110:FF:000110">
    <property type="entry name" value="DnaJ domain protein (AFU_orthologue AFUA_2G13210)"/>
    <property type="match status" value="1"/>
</dbReference>
<feature type="compositionally biased region" description="Basic and acidic residues" evidence="1">
    <location>
        <begin position="465"/>
        <end position="477"/>
    </location>
</feature>
<reference evidence="3 4" key="1">
    <citation type="journal article" date="2018" name="Nat. Ecol. Evol.">
        <title>Pezizomycetes genomes reveal the molecular basis of ectomycorrhizal truffle lifestyle.</title>
        <authorList>
            <person name="Murat C."/>
            <person name="Payen T."/>
            <person name="Noel B."/>
            <person name="Kuo A."/>
            <person name="Morin E."/>
            <person name="Chen J."/>
            <person name="Kohler A."/>
            <person name="Krizsan K."/>
            <person name="Balestrini R."/>
            <person name="Da Silva C."/>
            <person name="Montanini B."/>
            <person name="Hainaut M."/>
            <person name="Levati E."/>
            <person name="Barry K.W."/>
            <person name="Belfiori B."/>
            <person name="Cichocki N."/>
            <person name="Clum A."/>
            <person name="Dockter R.B."/>
            <person name="Fauchery L."/>
            <person name="Guy J."/>
            <person name="Iotti M."/>
            <person name="Le Tacon F."/>
            <person name="Lindquist E.A."/>
            <person name="Lipzen A."/>
            <person name="Malagnac F."/>
            <person name="Mello A."/>
            <person name="Molinier V."/>
            <person name="Miyauchi S."/>
            <person name="Poulain J."/>
            <person name="Riccioni C."/>
            <person name="Rubini A."/>
            <person name="Sitrit Y."/>
            <person name="Splivallo R."/>
            <person name="Traeger S."/>
            <person name="Wang M."/>
            <person name="Zifcakova L."/>
            <person name="Wipf D."/>
            <person name="Zambonelli A."/>
            <person name="Paolocci F."/>
            <person name="Nowrousian M."/>
            <person name="Ottonello S."/>
            <person name="Baldrian P."/>
            <person name="Spatafora J.W."/>
            <person name="Henrissat B."/>
            <person name="Nagy L.G."/>
            <person name="Aury J.M."/>
            <person name="Wincker P."/>
            <person name="Grigoriev I.V."/>
            <person name="Bonfante P."/>
            <person name="Martin F.M."/>
        </authorList>
    </citation>
    <scope>NUCLEOTIDE SEQUENCE [LARGE SCALE GENOMIC DNA]</scope>
    <source>
        <strain evidence="3 4">ATCC MYA-4762</strain>
    </source>
</reference>
<dbReference type="InterPro" id="IPR001623">
    <property type="entry name" value="DnaJ_domain"/>
</dbReference>
<dbReference type="OrthoDB" id="110024at2759"/>
<feature type="compositionally biased region" description="Low complexity" evidence="1">
    <location>
        <begin position="308"/>
        <end position="330"/>
    </location>
</feature>
<dbReference type="PANTHER" id="PTHR44144:SF1">
    <property type="entry name" value="DNAJ HOMOLOG SUBFAMILY C MEMBER 9"/>
    <property type="match status" value="1"/>
</dbReference>
<dbReference type="SUPFAM" id="SSF46565">
    <property type="entry name" value="Chaperone J-domain"/>
    <property type="match status" value="1"/>
</dbReference>
<dbReference type="SMART" id="SM00271">
    <property type="entry name" value="DnaJ"/>
    <property type="match status" value="1"/>
</dbReference>
<dbReference type="Pfam" id="PF23302">
    <property type="entry name" value="HTH_DNAJC9"/>
    <property type="match status" value="1"/>
</dbReference>
<name>A0A3N4LZ56_9PEZI</name>
<dbReference type="PANTHER" id="PTHR44144">
    <property type="entry name" value="DNAJ HOMOLOG SUBFAMILY C MEMBER 9"/>
    <property type="match status" value="1"/>
</dbReference>
<dbReference type="GO" id="GO:0031072">
    <property type="term" value="F:heat shock protein binding"/>
    <property type="evidence" value="ECO:0007669"/>
    <property type="project" value="TreeGrafter"/>
</dbReference>
<dbReference type="InterPro" id="IPR052594">
    <property type="entry name" value="J_domain-containing_protein"/>
</dbReference>
<dbReference type="Gene3D" id="1.10.287.110">
    <property type="entry name" value="DnaJ domain"/>
    <property type="match status" value="1"/>
</dbReference>
<sequence>MPRKSKPQQQPPTDDGLPQKNINPYTVLGLSSTAAPSEIRSSYLKLALRLHPDKTPSSATESEKASAHSAFQSLAFAYSILSDPTRKARYDATGSTSDRPEGDEFFDWANFYRSQFKEVVTTAHIEEFRVRYQGSEEERGDVLGAYVDCEGNVEAVFERVMCSVEERDLERFRGIVEEAVRGGEVQRFERFWGDEGSGKRIGKRKGEEQEARQLARKLGVYEVLFGKDGTEAAGEGPSGAGGSRDELEGEAEVSGEDSGDEADDGGVKEDDDGFIVDGEEDEDEEMEHGNENEKSHDREQQTRKSTRTTRSSGKSNSKSNSKASSSSTLKDQLIANLTSTKPTSPPPGPTAPTSKPKKKAKAKGPKGPPAAPAETSSVPEADLPALEALIRSRQKNRFADLISSIEDRYVNNTAPRATHAPVYRGRKGKKRKVEEEAEDCEMVDKDEDEEGKQEQGVEPTEEEFEKIQRRIVEERGKGRAAAGAGVEGEGKGRGKKRGRK</sequence>
<evidence type="ECO:0000259" key="2">
    <source>
        <dbReference type="PROSITE" id="PS50076"/>
    </source>
</evidence>
<dbReference type="CDD" id="cd06257">
    <property type="entry name" value="DnaJ"/>
    <property type="match status" value="1"/>
</dbReference>
<evidence type="ECO:0000256" key="1">
    <source>
        <dbReference type="SAM" id="MobiDB-lite"/>
    </source>
</evidence>
<feature type="compositionally biased region" description="Basic residues" evidence="1">
    <location>
        <begin position="355"/>
        <end position="364"/>
    </location>
</feature>
<dbReference type="InterPro" id="IPR056453">
    <property type="entry name" value="HTH_DNAJC9"/>
</dbReference>
<proteinExistence type="predicted"/>
<feature type="compositionally biased region" description="Basic and acidic residues" evidence="1">
    <location>
        <begin position="287"/>
        <end position="302"/>
    </location>
</feature>
<dbReference type="AlphaFoldDB" id="A0A3N4LZ56"/>